<organism evidence="2 3">
    <name type="scientific">Batillaria attramentaria</name>
    <dbReference type="NCBI Taxonomy" id="370345"/>
    <lineage>
        <taxon>Eukaryota</taxon>
        <taxon>Metazoa</taxon>
        <taxon>Spiralia</taxon>
        <taxon>Lophotrochozoa</taxon>
        <taxon>Mollusca</taxon>
        <taxon>Gastropoda</taxon>
        <taxon>Caenogastropoda</taxon>
        <taxon>Sorbeoconcha</taxon>
        <taxon>Cerithioidea</taxon>
        <taxon>Batillariidae</taxon>
        <taxon>Batillaria</taxon>
    </lineage>
</organism>
<dbReference type="EMBL" id="JACVVK020000455">
    <property type="protein sequence ID" value="KAK7473853.1"/>
    <property type="molecule type" value="Genomic_DNA"/>
</dbReference>
<gene>
    <name evidence="2" type="ORF">BaRGS_00034904</name>
</gene>
<dbReference type="AlphaFoldDB" id="A0ABD0JG63"/>
<feature type="non-terminal residue" evidence="2">
    <location>
        <position position="1"/>
    </location>
</feature>
<feature type="non-terminal residue" evidence="2">
    <location>
        <position position="157"/>
    </location>
</feature>
<dbReference type="Proteomes" id="UP001519460">
    <property type="component" value="Unassembled WGS sequence"/>
</dbReference>
<reference evidence="2 3" key="1">
    <citation type="journal article" date="2023" name="Sci. Data">
        <title>Genome assembly of the Korean intertidal mud-creeper Batillaria attramentaria.</title>
        <authorList>
            <person name="Patra A.K."/>
            <person name="Ho P.T."/>
            <person name="Jun S."/>
            <person name="Lee S.J."/>
            <person name="Kim Y."/>
            <person name="Won Y.J."/>
        </authorList>
    </citation>
    <scope>NUCLEOTIDE SEQUENCE [LARGE SCALE GENOMIC DNA]</scope>
    <source>
        <strain evidence="2">Wonlab-2016</strain>
    </source>
</reference>
<accession>A0ABD0JG63</accession>
<sequence length="157" mass="18933">AEGTCKFPDFLQSVEKEGELKPWSTRLWWLHLRHVPKWAEKQEVYVRGSYLWRYRYKNPKKCDRNPRRVYSITSMGQHSPCPSDRELSYNMTCIEVQGYSKYRVIQYNADRTHRFTCLKFIRRSENVVQVFEGPKSESNDDDLCDDDNLTLEEWPWI</sequence>
<evidence type="ECO:0000313" key="2">
    <source>
        <dbReference type="EMBL" id="KAK7473853.1"/>
    </source>
</evidence>
<dbReference type="InterPro" id="IPR055471">
    <property type="entry name" value="DUF7043"/>
</dbReference>
<comment type="caution">
    <text evidence="2">The sequence shown here is derived from an EMBL/GenBank/DDBJ whole genome shotgun (WGS) entry which is preliminary data.</text>
</comment>
<protein>
    <recommendedName>
        <fullName evidence="1">DUF7043 domain-containing protein</fullName>
    </recommendedName>
</protein>
<dbReference type="Pfam" id="PF23070">
    <property type="entry name" value="DUF7043"/>
    <property type="match status" value="1"/>
</dbReference>
<name>A0ABD0JG63_9CAEN</name>
<keyword evidence="3" id="KW-1185">Reference proteome</keyword>
<proteinExistence type="predicted"/>
<feature type="domain" description="DUF7043" evidence="1">
    <location>
        <begin position="79"/>
        <end position="154"/>
    </location>
</feature>
<evidence type="ECO:0000259" key="1">
    <source>
        <dbReference type="Pfam" id="PF23070"/>
    </source>
</evidence>
<evidence type="ECO:0000313" key="3">
    <source>
        <dbReference type="Proteomes" id="UP001519460"/>
    </source>
</evidence>